<protein>
    <recommendedName>
        <fullName evidence="4">Sulfotransferase domain-containing protein</fullName>
    </recommendedName>
</protein>
<dbReference type="InterPro" id="IPR000863">
    <property type="entry name" value="Sulfotransferase_dom"/>
</dbReference>
<dbReference type="Proteomes" id="UP000678393">
    <property type="component" value="Unassembled WGS sequence"/>
</dbReference>
<feature type="domain" description="Sulfotransferase" evidence="4">
    <location>
        <begin position="58"/>
        <end position="303"/>
    </location>
</feature>
<organism evidence="5 6">
    <name type="scientific">Candidula unifasciata</name>
    <dbReference type="NCBI Taxonomy" id="100452"/>
    <lineage>
        <taxon>Eukaryota</taxon>
        <taxon>Metazoa</taxon>
        <taxon>Spiralia</taxon>
        <taxon>Lophotrochozoa</taxon>
        <taxon>Mollusca</taxon>
        <taxon>Gastropoda</taxon>
        <taxon>Heterobranchia</taxon>
        <taxon>Euthyneura</taxon>
        <taxon>Panpulmonata</taxon>
        <taxon>Eupulmonata</taxon>
        <taxon>Stylommatophora</taxon>
        <taxon>Helicina</taxon>
        <taxon>Helicoidea</taxon>
        <taxon>Geomitridae</taxon>
        <taxon>Candidula</taxon>
    </lineage>
</organism>
<dbReference type="InterPro" id="IPR027417">
    <property type="entry name" value="P-loop_NTPase"/>
</dbReference>
<evidence type="ECO:0000256" key="2">
    <source>
        <dbReference type="ARBA" id="ARBA00022679"/>
    </source>
</evidence>
<dbReference type="SUPFAM" id="SSF52540">
    <property type="entry name" value="P-loop containing nucleoside triphosphate hydrolases"/>
    <property type="match status" value="1"/>
</dbReference>
<gene>
    <name evidence="5" type="ORF">CUNI_LOCUS16697</name>
</gene>
<dbReference type="Pfam" id="PF00685">
    <property type="entry name" value="Sulfotransfer_1"/>
    <property type="match status" value="1"/>
</dbReference>
<reference evidence="5" key="1">
    <citation type="submission" date="2021-04" db="EMBL/GenBank/DDBJ databases">
        <authorList>
            <consortium name="Molecular Ecology Group"/>
        </authorList>
    </citation>
    <scope>NUCLEOTIDE SEQUENCE</scope>
</reference>
<feature type="region of interest" description="Disordered" evidence="3">
    <location>
        <begin position="1"/>
        <end position="20"/>
    </location>
</feature>
<evidence type="ECO:0000256" key="1">
    <source>
        <dbReference type="ARBA" id="ARBA00005771"/>
    </source>
</evidence>
<keyword evidence="6" id="KW-1185">Reference proteome</keyword>
<dbReference type="Gene3D" id="3.40.50.300">
    <property type="entry name" value="P-loop containing nucleotide triphosphate hydrolases"/>
    <property type="match status" value="1"/>
</dbReference>
<dbReference type="GO" id="GO:0008146">
    <property type="term" value="F:sulfotransferase activity"/>
    <property type="evidence" value="ECO:0007669"/>
    <property type="project" value="InterPro"/>
</dbReference>
<accession>A0A8S3ZP38</accession>
<comment type="caution">
    <text evidence="5">The sequence shown here is derived from an EMBL/GenBank/DDBJ whole genome shotgun (WGS) entry which is preliminary data.</text>
</comment>
<evidence type="ECO:0000256" key="3">
    <source>
        <dbReference type="SAM" id="MobiDB-lite"/>
    </source>
</evidence>
<comment type="similarity">
    <text evidence="1">Belongs to the sulfotransferase 1 family.</text>
</comment>
<evidence type="ECO:0000313" key="6">
    <source>
        <dbReference type="Proteomes" id="UP000678393"/>
    </source>
</evidence>
<proteinExistence type="inferred from homology"/>
<keyword evidence="2" id="KW-0808">Transferase</keyword>
<dbReference type="PANTHER" id="PTHR11783">
    <property type="entry name" value="SULFOTRANSFERASE SULT"/>
    <property type="match status" value="1"/>
</dbReference>
<evidence type="ECO:0000259" key="4">
    <source>
        <dbReference type="Pfam" id="PF00685"/>
    </source>
</evidence>
<dbReference type="OrthoDB" id="6089555at2759"/>
<dbReference type="EMBL" id="CAJHNH020004491">
    <property type="protein sequence ID" value="CAG5131139.1"/>
    <property type="molecule type" value="Genomic_DNA"/>
</dbReference>
<name>A0A8S3ZP38_9EUPU</name>
<evidence type="ECO:0000313" key="5">
    <source>
        <dbReference type="EMBL" id="CAG5131139.1"/>
    </source>
</evidence>
<sequence>MENDQNQMNSADKQKKPGKGLERMMLQKVDGVNYLRFDLQEDLQHLLELVRKIPTRADDVITIGFPRSGNHWTFEIVSMILSQTTDFHKDHFYSRILEYLGCNVAEAVANIPSPRNLTTHCRIQYIPEEAIQNKTKLIYILRNPKDVLVSLYKFVCSLSHSGSEFNGGWEEFFELQMLGEFPWGYWFDHVLAVEEFQKEHKECPVFVLVYEKMKEDPVAEIDRLCKFLNQPTTLSGQIAEVTQFSRMKSELGRTKMSIQGSNHFKNGPDDILRKGIVGDWKNWFTVSQSEAFNELFENKMAKSKLGSLVREYLK</sequence>
<dbReference type="AlphaFoldDB" id="A0A8S3ZP38"/>
<feature type="compositionally biased region" description="Polar residues" evidence="3">
    <location>
        <begin position="1"/>
        <end position="11"/>
    </location>
</feature>